<reference evidence="2 3" key="1">
    <citation type="submission" date="2018-11" db="EMBL/GenBank/DDBJ databases">
        <authorList>
            <consortium name="Pathogen Informatics"/>
        </authorList>
    </citation>
    <scope>NUCLEOTIDE SEQUENCE [LARGE SCALE GENOMIC DNA]</scope>
</reference>
<organism evidence="2 3">
    <name type="scientific">Strongylus vulgaris</name>
    <name type="common">Blood worm</name>
    <dbReference type="NCBI Taxonomy" id="40348"/>
    <lineage>
        <taxon>Eukaryota</taxon>
        <taxon>Metazoa</taxon>
        <taxon>Ecdysozoa</taxon>
        <taxon>Nematoda</taxon>
        <taxon>Chromadorea</taxon>
        <taxon>Rhabditida</taxon>
        <taxon>Rhabditina</taxon>
        <taxon>Rhabditomorpha</taxon>
        <taxon>Strongyloidea</taxon>
        <taxon>Strongylidae</taxon>
        <taxon>Strongylus</taxon>
    </lineage>
</organism>
<dbReference type="OrthoDB" id="4062651at2759"/>
<protein>
    <submittedName>
        <fullName evidence="2">Uncharacterized protein</fullName>
    </submittedName>
</protein>
<feature type="signal peptide" evidence="1">
    <location>
        <begin position="1"/>
        <end position="24"/>
    </location>
</feature>
<accession>A0A3P7J2W7</accession>
<gene>
    <name evidence="2" type="ORF">SVUK_LOCUS12324</name>
</gene>
<keyword evidence="1" id="KW-0732">Signal</keyword>
<proteinExistence type="predicted"/>
<dbReference type="Proteomes" id="UP000270094">
    <property type="component" value="Unassembled WGS sequence"/>
</dbReference>
<dbReference type="AlphaFoldDB" id="A0A3P7J2W7"/>
<evidence type="ECO:0000313" key="3">
    <source>
        <dbReference type="Proteomes" id="UP000270094"/>
    </source>
</evidence>
<dbReference type="EMBL" id="UYYB01098944">
    <property type="protein sequence ID" value="VDM77326.1"/>
    <property type="molecule type" value="Genomic_DNA"/>
</dbReference>
<evidence type="ECO:0000256" key="1">
    <source>
        <dbReference type="SAM" id="SignalP"/>
    </source>
</evidence>
<evidence type="ECO:0000313" key="2">
    <source>
        <dbReference type="EMBL" id="VDM77326.1"/>
    </source>
</evidence>
<sequence>MKRCFLTATAAILVLLYNDDVVRYLHDIEDTLLPLDAIDYDFLHDLEETEYGLILKGTNPKYLNCSEWKSSANQTFAKGWSKSVISLKSDSVAKFPNFEGRTYQNCGMTYGKILLQEERCRAELLQGFINEIKMLLRFRNDSRVINMISYCIPQNLKQLEYVNIVTEKGTPLDIVLVQQQPKIVDLDEAYFIGKEDKQFGEYLSKVQRKLASELLINETISGRDG</sequence>
<name>A0A3P7J2W7_STRVU</name>
<feature type="chain" id="PRO_5018281220" evidence="1">
    <location>
        <begin position="25"/>
        <end position="225"/>
    </location>
</feature>
<keyword evidence="3" id="KW-1185">Reference proteome</keyword>